<evidence type="ECO:0000256" key="3">
    <source>
        <dbReference type="ARBA" id="ARBA00022448"/>
    </source>
</evidence>
<dbReference type="GO" id="GO:0016973">
    <property type="term" value="P:poly(A)+ mRNA export from nucleus"/>
    <property type="evidence" value="ECO:0007669"/>
    <property type="project" value="TreeGrafter"/>
</dbReference>
<dbReference type="GO" id="GO:0031080">
    <property type="term" value="C:nuclear pore outer ring"/>
    <property type="evidence" value="ECO:0007669"/>
    <property type="project" value="TreeGrafter"/>
</dbReference>
<name>A0A4U1ED83_MONMO</name>
<dbReference type="InterPro" id="IPR007187">
    <property type="entry name" value="Nucleoporin_Nup133/Nup155_C"/>
</dbReference>
<reference evidence="13" key="1">
    <citation type="journal article" date="2019" name="IScience">
        <title>Narwhal Genome Reveals Long-Term Low Genetic Diversity despite Current Large Abundance Size.</title>
        <authorList>
            <person name="Westbury M.V."/>
            <person name="Petersen B."/>
            <person name="Garde E."/>
            <person name="Heide-Jorgensen M.P."/>
            <person name="Lorenzen E.D."/>
        </authorList>
    </citation>
    <scope>NUCLEOTIDE SEQUENCE [LARGE SCALE GENOMIC DNA]</scope>
</reference>
<comment type="subcellular location">
    <subcellularLocation>
        <location evidence="1">Nucleus</location>
        <location evidence="1">Nuclear pore complex</location>
    </subcellularLocation>
</comment>
<dbReference type="AlphaFoldDB" id="A0A4U1ED83"/>
<dbReference type="Gene3D" id="1.25.40.700">
    <property type="match status" value="1"/>
</dbReference>
<dbReference type="Pfam" id="PF03177">
    <property type="entry name" value="Nucleoporin_C"/>
    <property type="match status" value="1"/>
</dbReference>
<dbReference type="FunFam" id="1.25.40.700:FF:000001">
    <property type="entry name" value="Nuclear pore complex protein"/>
    <property type="match status" value="1"/>
</dbReference>
<dbReference type="PANTHER" id="PTHR13405:SF11">
    <property type="entry name" value="NUCLEAR PORE COMPLEX PROTEIN NUP133"/>
    <property type="match status" value="1"/>
</dbReference>
<organism evidence="12 13">
    <name type="scientific">Monodon monoceros</name>
    <name type="common">Narwhal</name>
    <name type="synonym">Ceratodon monodon</name>
    <dbReference type="NCBI Taxonomy" id="40151"/>
    <lineage>
        <taxon>Eukaryota</taxon>
        <taxon>Metazoa</taxon>
        <taxon>Chordata</taxon>
        <taxon>Craniata</taxon>
        <taxon>Vertebrata</taxon>
        <taxon>Euteleostomi</taxon>
        <taxon>Mammalia</taxon>
        <taxon>Eutheria</taxon>
        <taxon>Laurasiatheria</taxon>
        <taxon>Artiodactyla</taxon>
        <taxon>Whippomorpha</taxon>
        <taxon>Cetacea</taxon>
        <taxon>Odontoceti</taxon>
        <taxon>Monodontidae</taxon>
        <taxon>Monodon</taxon>
    </lineage>
</organism>
<evidence type="ECO:0000259" key="11">
    <source>
        <dbReference type="Pfam" id="PF03177"/>
    </source>
</evidence>
<evidence type="ECO:0000256" key="7">
    <source>
        <dbReference type="ARBA" id="ARBA00023132"/>
    </source>
</evidence>
<accession>A0A4U1ED83</accession>
<gene>
    <name evidence="12" type="ORF">EI555_021148</name>
</gene>
<keyword evidence="4" id="KW-0509">mRNA transport</keyword>
<evidence type="ECO:0000256" key="2">
    <source>
        <dbReference type="ARBA" id="ARBA00005569"/>
    </source>
</evidence>
<keyword evidence="8" id="KW-0539">Nucleus</keyword>
<comment type="similarity">
    <text evidence="2">Belongs to the nucleoporin Nup133 family.</text>
</comment>
<feature type="domain" description="Nucleoporin Nup133/Nup155-like C-terminal" evidence="11">
    <location>
        <begin position="557"/>
        <end position="840"/>
    </location>
</feature>
<keyword evidence="5" id="KW-0653">Protein transport</keyword>
<evidence type="ECO:0000256" key="9">
    <source>
        <dbReference type="ARBA" id="ARBA00078222"/>
    </source>
</evidence>
<evidence type="ECO:0000313" key="12">
    <source>
        <dbReference type="EMBL" id="TKC34034.1"/>
    </source>
</evidence>
<evidence type="ECO:0000256" key="5">
    <source>
        <dbReference type="ARBA" id="ARBA00022927"/>
    </source>
</evidence>
<dbReference type="GO" id="GO:0006606">
    <property type="term" value="P:protein import into nucleus"/>
    <property type="evidence" value="ECO:0007669"/>
    <property type="project" value="TreeGrafter"/>
</dbReference>
<keyword evidence="7" id="KW-0906">Nuclear pore complex</keyword>
<evidence type="ECO:0000256" key="8">
    <source>
        <dbReference type="ARBA" id="ARBA00023242"/>
    </source>
</evidence>
<dbReference type="EMBL" id="RWIC01002138">
    <property type="protein sequence ID" value="TKC34034.1"/>
    <property type="molecule type" value="Genomic_DNA"/>
</dbReference>
<dbReference type="InterPro" id="IPR015943">
    <property type="entry name" value="WD40/YVTN_repeat-like_dom_sf"/>
</dbReference>
<dbReference type="SUPFAM" id="SSF117289">
    <property type="entry name" value="Nucleoporin domain"/>
    <property type="match status" value="1"/>
</dbReference>
<comment type="caution">
    <text evidence="12">The sequence shown here is derived from an EMBL/GenBank/DDBJ whole genome shotgun (WGS) entry which is preliminary data.</text>
</comment>
<dbReference type="Proteomes" id="UP000308365">
    <property type="component" value="Unassembled WGS sequence"/>
</dbReference>
<dbReference type="PANTHER" id="PTHR13405">
    <property type="entry name" value="NUCLEAR PORE COMPLEX PROTEIN NUP133"/>
    <property type="match status" value="1"/>
</dbReference>
<evidence type="ECO:0000256" key="10">
    <source>
        <dbReference type="ARBA" id="ARBA00082497"/>
    </source>
</evidence>
<sequence>LSVCKELQLPPTDFHWSANLVALSYSATSGEAHSTQAVAVMVATREGSIRYWPSLASEDAYTETSVDLGGDKTCSFLTTVQGGSFILSSSGGQLIRLIPESVGKIHQHILPQGQGVLSGIGRKVSSLLGILSSSSDLILSSVLWDRERSSFYSLTSSNIGKWELDDSSEKQAHTAWHLADKPCLVYYSLVTVEDNGYQMSDAVTVEVTQYNPPFQSEDLIICQLMVPNFSNQTAYLYTESAVYVCSTGTGKFSLPREKIVFNTQGDSILGAGSCGGVPVLFSRNSGLVSITSRENVSVLAEDLEDSLASSVAGPGNESVVFDTSTKNETIAREDKTKLLKAAFLQYCRKDLGHAQMIVDELFSSHSDSDSSCELDRAVTQISVDLVDDYPASDPRWAESVPEEAPGFSNTSLIILHQLEDKMKAHSFLMDFIHQVGLFGRLGTFPVRGLPMATRLLLCEHAEKLAAAIVLKNHHSRLSDLVNTAILMALNKRDCDIPCNLTPADVFFREVSQVDSVWECLLEHEEQVLKDTALEPVEWAEAAISVNSILKDMLQAASHYRQNRNSLYRREEPVEKEPEYIPWTATSGPAGIRTAIVRQHGIVLKMVYPQADSNLRNILTEQLVALIDCFLDGYVSQLKSVDRSSDQERYNNLEMEYLQKRSDLLSPLLTLGQYPWAASLAEKYCDFDILVQMCEQTDNQARLQRYMTQFADQNFSDFLFRWYLEKGKRGKLLSQPISQHGQLANFLQAHEHLSWLHEINSQELEKAHATLLGLANMETRYFAKKKTLLGLSKLAALASDFPEDTLQGKIEEMAEQERFLLHQETLPEQLLAEKQLSLSAMPLYICEENRRANEYDFKKALDLLEYIDEEEDININNLKLEILCKALQRDNWSSSDGKDDPIEVSKDSIFVKILQKLLKDGIQLSEYLPEVKDLLQSDQLGSLKSNPYFEFVLKANYEYYVQGQM</sequence>
<dbReference type="GO" id="GO:0017056">
    <property type="term" value="F:structural constituent of nuclear pore"/>
    <property type="evidence" value="ECO:0007669"/>
    <property type="project" value="InterPro"/>
</dbReference>
<evidence type="ECO:0000256" key="6">
    <source>
        <dbReference type="ARBA" id="ARBA00023010"/>
    </source>
</evidence>
<dbReference type="Gene3D" id="2.130.10.10">
    <property type="entry name" value="YVTN repeat-like/Quinoprotein amine dehydrogenase"/>
    <property type="match status" value="2"/>
</dbReference>
<evidence type="ECO:0000256" key="4">
    <source>
        <dbReference type="ARBA" id="ARBA00022816"/>
    </source>
</evidence>
<protein>
    <recommendedName>
        <fullName evidence="10">133 kDa nucleoporin</fullName>
    </recommendedName>
    <alternativeName>
        <fullName evidence="9">Nucleoporin Nup133</fullName>
    </alternativeName>
</protein>
<dbReference type="InterPro" id="IPR037624">
    <property type="entry name" value="Nup133-like"/>
</dbReference>
<feature type="non-terminal residue" evidence="12">
    <location>
        <position position="1"/>
    </location>
</feature>
<evidence type="ECO:0000256" key="1">
    <source>
        <dbReference type="ARBA" id="ARBA00004567"/>
    </source>
</evidence>
<evidence type="ECO:0000313" key="13">
    <source>
        <dbReference type="Proteomes" id="UP000308365"/>
    </source>
</evidence>
<dbReference type="GO" id="GO:0000972">
    <property type="term" value="P:transcription-dependent tethering of RNA polymerase II gene DNA at nuclear periphery"/>
    <property type="evidence" value="ECO:0007669"/>
    <property type="project" value="TreeGrafter"/>
</dbReference>
<keyword evidence="6" id="KW-0811">Translocation</keyword>
<proteinExistence type="inferred from homology"/>
<dbReference type="FunFam" id="1.20.58.1380:FF:000001">
    <property type="entry name" value="Nuclear pore complex protein Nup133"/>
    <property type="match status" value="1"/>
</dbReference>
<keyword evidence="3" id="KW-0813">Transport</keyword>
<dbReference type="Gene3D" id="1.20.58.1380">
    <property type="match status" value="1"/>
</dbReference>